<evidence type="ECO:0000259" key="7">
    <source>
        <dbReference type="Pfam" id="PF04130"/>
    </source>
</evidence>
<dbReference type="GO" id="GO:0051321">
    <property type="term" value="P:meiotic cell cycle"/>
    <property type="evidence" value="ECO:0007669"/>
    <property type="project" value="TreeGrafter"/>
</dbReference>
<dbReference type="PANTHER" id="PTHR19302">
    <property type="entry name" value="GAMMA TUBULIN COMPLEX PROTEIN"/>
    <property type="match status" value="1"/>
</dbReference>
<dbReference type="EMBL" id="CP014501">
    <property type="protein sequence ID" value="ANB13428.1"/>
    <property type="molecule type" value="Genomic_DNA"/>
</dbReference>
<dbReference type="GO" id="GO:0051011">
    <property type="term" value="F:microtubule minus-end binding"/>
    <property type="evidence" value="ECO:0007669"/>
    <property type="project" value="TreeGrafter"/>
</dbReference>
<dbReference type="GO" id="GO:0000278">
    <property type="term" value="P:mitotic cell cycle"/>
    <property type="evidence" value="ECO:0007669"/>
    <property type="project" value="TreeGrafter"/>
</dbReference>
<dbReference type="InterPro" id="IPR007259">
    <property type="entry name" value="GCP"/>
</dbReference>
<dbReference type="InterPro" id="IPR040457">
    <property type="entry name" value="GCP_C"/>
</dbReference>
<dbReference type="InterPro" id="IPR041470">
    <property type="entry name" value="GCP_N"/>
</dbReference>
<dbReference type="InterPro" id="IPR042241">
    <property type="entry name" value="GCP_C_sf"/>
</dbReference>
<reference evidence="9 10" key="1">
    <citation type="submission" date="2016-02" db="EMBL/GenBank/DDBJ databases">
        <title>Complete genome sequence and transcriptome regulation of the pentose utilising yeast Sugiyamaella lignohabitans.</title>
        <authorList>
            <person name="Bellasio M."/>
            <person name="Peymann A."/>
            <person name="Valli M."/>
            <person name="Sipitzky M."/>
            <person name="Graf A."/>
            <person name="Sauer M."/>
            <person name="Marx H."/>
            <person name="Mattanovich D."/>
        </authorList>
    </citation>
    <scope>NUCLEOTIDE SEQUENCE [LARGE SCALE GENOMIC DNA]</scope>
    <source>
        <strain evidence="9 10">CBS 10342</strain>
    </source>
</reference>
<evidence type="ECO:0000256" key="3">
    <source>
        <dbReference type="ARBA" id="ARBA00022490"/>
    </source>
</evidence>
<dbReference type="GO" id="GO:0043015">
    <property type="term" value="F:gamma-tubulin binding"/>
    <property type="evidence" value="ECO:0007669"/>
    <property type="project" value="InterPro"/>
</dbReference>
<gene>
    <name evidence="9" type="ORF">AWJ20_1719</name>
</gene>
<dbReference type="GO" id="GO:0051225">
    <property type="term" value="P:spindle assembly"/>
    <property type="evidence" value="ECO:0007669"/>
    <property type="project" value="TreeGrafter"/>
</dbReference>
<keyword evidence="3 6" id="KW-0963">Cytoplasm</keyword>
<dbReference type="GO" id="GO:0044732">
    <property type="term" value="C:mitotic spindle pole body"/>
    <property type="evidence" value="ECO:0007669"/>
    <property type="project" value="TreeGrafter"/>
</dbReference>
<evidence type="ECO:0000256" key="4">
    <source>
        <dbReference type="ARBA" id="ARBA00022701"/>
    </source>
</evidence>
<dbReference type="Proteomes" id="UP000189580">
    <property type="component" value="Chromosome a"/>
</dbReference>
<dbReference type="GO" id="GO:0005874">
    <property type="term" value="C:microtubule"/>
    <property type="evidence" value="ECO:0007669"/>
    <property type="project" value="UniProtKB-KW"/>
</dbReference>
<keyword evidence="4 6" id="KW-0493">Microtubule</keyword>
<evidence type="ECO:0000256" key="5">
    <source>
        <dbReference type="ARBA" id="ARBA00023212"/>
    </source>
</evidence>
<dbReference type="Gene3D" id="1.20.120.1900">
    <property type="entry name" value="Gamma-tubulin complex, C-terminal domain"/>
    <property type="match status" value="1"/>
</dbReference>
<dbReference type="PANTHER" id="PTHR19302:SF27">
    <property type="entry name" value="GAMMA-TUBULIN COMPLEX COMPONENT 4"/>
    <property type="match status" value="1"/>
</dbReference>
<dbReference type="OrthoDB" id="78652at2759"/>
<evidence type="ECO:0000256" key="6">
    <source>
        <dbReference type="RuleBase" id="RU363050"/>
    </source>
</evidence>
<name>A0A167DXX6_9ASCO</name>
<dbReference type="KEGG" id="slb:AWJ20_1719"/>
<dbReference type="GO" id="GO:0000922">
    <property type="term" value="C:spindle pole"/>
    <property type="evidence" value="ECO:0007669"/>
    <property type="project" value="InterPro"/>
</dbReference>
<sequence length="564" mass="64433">MDLPLADREIAASLFPGPYSSASNAIATTIDKELLRPFKQCLVDIEAKILNRDSAYVGGEHQVALSKIAAETVRKWERRFIYSRTLLEFITKMPPQSDRAERRQPYPHELIDKLRKDEAVGYEDLKELVHNCLISVERTWLAQVSSWILYGRLPRKSAMEFMIARVATTDTPQQHSSQFILRESFMPSAFMNSTIGNNVFIIGQCLFQMKAFSQNISRGVDGKASFDLDTIAEHSKLLFSTKLPISENEFHRKIAAIKTSVFKNIVKNMLPIPNIQQLFALLRRIALAGSFEFTDCFLSNIELERSKGTTANFEALSFDSGRIFRRALAEFTEDSSSQSDRDLYEITSRLVSYNIVDESRQSAHSGQFDDLLLGLRCKLSIKIDWPLYILVTERESELYGALFSYFMAIKNTIRNLKDLWKEFRNDPNRASRAPIASKAKVFLDNFWNYLQSNVVDPNFDELLTTIAVGAENQQVDPQTITACHEKIIKNIYLHSFIGDMKMRTYLRKLLILCNALCGPIEHDFSNDSRISILIDNIQIYLGQQEIITPAINQLILRLDTTTIS</sequence>
<keyword evidence="5 6" id="KW-0206">Cytoskeleton</keyword>
<dbReference type="GO" id="GO:0031122">
    <property type="term" value="P:cytoplasmic microtubule organization"/>
    <property type="evidence" value="ECO:0007669"/>
    <property type="project" value="TreeGrafter"/>
</dbReference>
<evidence type="ECO:0000256" key="2">
    <source>
        <dbReference type="ARBA" id="ARBA00010337"/>
    </source>
</evidence>
<feature type="domain" description="Gamma tubulin complex component protein N-terminal" evidence="8">
    <location>
        <begin position="20"/>
        <end position="256"/>
    </location>
</feature>
<dbReference type="Pfam" id="PF04130">
    <property type="entry name" value="GCP_C_terminal"/>
    <property type="match status" value="1"/>
</dbReference>
<evidence type="ECO:0000313" key="9">
    <source>
        <dbReference type="EMBL" id="ANB13428.1"/>
    </source>
</evidence>
<protein>
    <recommendedName>
        <fullName evidence="6">Spindle pole body component</fullName>
    </recommendedName>
</protein>
<evidence type="ECO:0000259" key="8">
    <source>
        <dbReference type="Pfam" id="PF17681"/>
    </source>
</evidence>
<accession>A0A167DXX6</accession>
<comment type="similarity">
    <text evidence="2 6">Belongs to the TUBGCP family.</text>
</comment>
<evidence type="ECO:0000256" key="1">
    <source>
        <dbReference type="ARBA" id="ARBA00004267"/>
    </source>
</evidence>
<dbReference type="GO" id="GO:0007020">
    <property type="term" value="P:microtubule nucleation"/>
    <property type="evidence" value="ECO:0007669"/>
    <property type="project" value="InterPro"/>
</dbReference>
<proteinExistence type="inferred from homology"/>
<feature type="domain" description="Gamma tubulin complex component C-terminal" evidence="7">
    <location>
        <begin position="280"/>
        <end position="522"/>
    </location>
</feature>
<dbReference type="Pfam" id="PF17681">
    <property type="entry name" value="GCP_N_terminal"/>
    <property type="match status" value="1"/>
</dbReference>
<dbReference type="RefSeq" id="XP_018735905.1">
    <property type="nucleotide sequence ID" value="XM_018878620.1"/>
</dbReference>
<organism evidence="9 10">
    <name type="scientific">Sugiyamaella lignohabitans</name>
    <dbReference type="NCBI Taxonomy" id="796027"/>
    <lineage>
        <taxon>Eukaryota</taxon>
        <taxon>Fungi</taxon>
        <taxon>Dikarya</taxon>
        <taxon>Ascomycota</taxon>
        <taxon>Saccharomycotina</taxon>
        <taxon>Dipodascomycetes</taxon>
        <taxon>Dipodascales</taxon>
        <taxon>Trichomonascaceae</taxon>
        <taxon>Sugiyamaella</taxon>
    </lineage>
</organism>
<dbReference type="GO" id="GO:0000930">
    <property type="term" value="C:gamma-tubulin complex"/>
    <property type="evidence" value="ECO:0007669"/>
    <property type="project" value="UniProtKB-ARBA"/>
</dbReference>
<keyword evidence="10" id="KW-1185">Reference proteome</keyword>
<evidence type="ECO:0000313" key="10">
    <source>
        <dbReference type="Proteomes" id="UP000189580"/>
    </source>
</evidence>
<dbReference type="AlphaFoldDB" id="A0A167DXX6"/>
<dbReference type="GeneID" id="30033552"/>
<comment type="subcellular location">
    <subcellularLocation>
        <location evidence="1 6">Cytoplasm</location>
        <location evidence="1 6">Cytoskeleton</location>
        <location evidence="1 6">Microtubule organizing center</location>
    </subcellularLocation>
</comment>